<evidence type="ECO:0000256" key="4">
    <source>
        <dbReference type="ARBA" id="ARBA00023136"/>
    </source>
</evidence>
<evidence type="ECO:0000313" key="6">
    <source>
        <dbReference type="EMBL" id="VAV95901.1"/>
    </source>
</evidence>
<keyword evidence="3 5" id="KW-1133">Transmembrane helix</keyword>
<protein>
    <submittedName>
        <fullName evidence="6">Ammonium transporter</fullName>
    </submittedName>
</protein>
<dbReference type="InterPro" id="IPR029020">
    <property type="entry name" value="Ammonium/urea_transptr"/>
</dbReference>
<dbReference type="SUPFAM" id="SSF111352">
    <property type="entry name" value="Ammonium transporter"/>
    <property type="match status" value="1"/>
</dbReference>
<keyword evidence="4 5" id="KW-0472">Membrane</keyword>
<feature type="transmembrane region" description="Helical" evidence="5">
    <location>
        <begin position="12"/>
        <end position="32"/>
    </location>
</feature>
<name>A0A3B0RXV9_9ZZZZ</name>
<evidence type="ECO:0000256" key="2">
    <source>
        <dbReference type="ARBA" id="ARBA00022692"/>
    </source>
</evidence>
<evidence type="ECO:0000256" key="5">
    <source>
        <dbReference type="SAM" id="Phobius"/>
    </source>
</evidence>
<dbReference type="Gene3D" id="1.10.3430.10">
    <property type="entry name" value="Ammonium transporter AmtB like domains"/>
    <property type="match status" value="1"/>
</dbReference>
<proteinExistence type="predicted"/>
<dbReference type="EMBL" id="UOEG01000141">
    <property type="protein sequence ID" value="VAV95901.1"/>
    <property type="molecule type" value="Genomic_DNA"/>
</dbReference>
<reference evidence="6" key="1">
    <citation type="submission" date="2018-06" db="EMBL/GenBank/DDBJ databases">
        <authorList>
            <person name="Zhirakovskaya E."/>
        </authorList>
    </citation>
    <scope>NUCLEOTIDE SEQUENCE</scope>
</reference>
<gene>
    <name evidence="6" type="ORF">MNBD_ALPHA07-885</name>
</gene>
<accession>A0A3B0RXV9</accession>
<dbReference type="GO" id="GO:0016020">
    <property type="term" value="C:membrane"/>
    <property type="evidence" value="ECO:0007669"/>
    <property type="project" value="UniProtKB-SubCell"/>
</dbReference>
<evidence type="ECO:0000256" key="3">
    <source>
        <dbReference type="ARBA" id="ARBA00022989"/>
    </source>
</evidence>
<dbReference type="AlphaFoldDB" id="A0A3B0RXV9"/>
<keyword evidence="2 5" id="KW-0812">Transmembrane</keyword>
<sequence>MVTQLGYHDAYASGVIHAIAGGFALGVIILLGTRIGKFTPDSNHDLPDTNHA</sequence>
<comment type="subcellular location">
    <subcellularLocation>
        <location evidence="1">Membrane</location>
        <topology evidence="1">Multi-pass membrane protein</topology>
    </subcellularLocation>
</comment>
<evidence type="ECO:0000256" key="1">
    <source>
        <dbReference type="ARBA" id="ARBA00004141"/>
    </source>
</evidence>
<organism evidence="6">
    <name type="scientific">hydrothermal vent metagenome</name>
    <dbReference type="NCBI Taxonomy" id="652676"/>
    <lineage>
        <taxon>unclassified sequences</taxon>
        <taxon>metagenomes</taxon>
        <taxon>ecological metagenomes</taxon>
    </lineage>
</organism>